<gene>
    <name evidence="1" type="ordered locus">AM1_A0126</name>
</gene>
<dbReference type="KEGG" id="amr:AM1_A0126"/>
<protein>
    <submittedName>
        <fullName evidence="1">Uncharacterized protein</fullName>
    </submittedName>
</protein>
<keyword evidence="2" id="KW-1185">Reference proteome</keyword>
<sequence length="90" mass="10200">MGGDIKSQICIQYSQGIVECSSNEQFPSGRIESNLTQIRKLQNRLVNFLCITLRGWKSVIQSMPHDAPFTSNTNVSANLDYHLIRKSRKS</sequence>
<reference evidence="1 2" key="1">
    <citation type="journal article" date="2008" name="Proc. Natl. Acad. Sci. U.S.A.">
        <title>Niche adaptation and genome expansion in the chlorophyll d-producing cyanobacterium Acaryochloris marina.</title>
        <authorList>
            <person name="Swingley W.D."/>
            <person name="Chen M."/>
            <person name="Cheung P.C."/>
            <person name="Conrad A.L."/>
            <person name="Dejesa L.C."/>
            <person name="Hao J."/>
            <person name="Honchak B.M."/>
            <person name="Karbach L.E."/>
            <person name="Kurdoglu A."/>
            <person name="Lahiri S."/>
            <person name="Mastrian S.D."/>
            <person name="Miyashita H."/>
            <person name="Page L."/>
            <person name="Ramakrishna P."/>
            <person name="Satoh S."/>
            <person name="Sattley W.M."/>
            <person name="Shimada Y."/>
            <person name="Taylor H.L."/>
            <person name="Tomo T."/>
            <person name="Tsuchiya T."/>
            <person name="Wang Z.T."/>
            <person name="Raymond J."/>
            <person name="Mimuro M."/>
            <person name="Blankenship R.E."/>
            <person name="Touchman J.W."/>
        </authorList>
    </citation>
    <scope>NUCLEOTIDE SEQUENCE [LARGE SCALE GENOMIC DNA]</scope>
    <source>
        <strain evidence="2">MBIC 11017</strain>
        <plasmid evidence="2">Plasmid pREB1</plasmid>
    </source>
</reference>
<keyword evidence="1" id="KW-0614">Plasmid</keyword>
<evidence type="ECO:0000313" key="1">
    <source>
        <dbReference type="EMBL" id="ABW31635.1"/>
    </source>
</evidence>
<dbReference type="AlphaFoldDB" id="A8ZKD5"/>
<dbReference type="HOGENOM" id="CLU_2434050_0_0_3"/>
<geneLocation type="plasmid" evidence="1 2">
    <name>pREB1</name>
</geneLocation>
<accession>A8ZKD5</accession>
<name>A8ZKD5_ACAM1</name>
<organism evidence="1 2">
    <name type="scientific">Acaryochloris marina (strain MBIC 11017)</name>
    <dbReference type="NCBI Taxonomy" id="329726"/>
    <lineage>
        <taxon>Bacteria</taxon>
        <taxon>Bacillati</taxon>
        <taxon>Cyanobacteriota</taxon>
        <taxon>Cyanophyceae</taxon>
        <taxon>Acaryochloridales</taxon>
        <taxon>Acaryochloridaceae</taxon>
        <taxon>Acaryochloris</taxon>
    </lineage>
</organism>
<proteinExistence type="predicted"/>
<evidence type="ECO:0000313" key="2">
    <source>
        <dbReference type="Proteomes" id="UP000000268"/>
    </source>
</evidence>
<dbReference type="Proteomes" id="UP000000268">
    <property type="component" value="Plasmid pREB1"/>
</dbReference>
<dbReference type="EMBL" id="CP000838">
    <property type="protein sequence ID" value="ABW31635.1"/>
    <property type="molecule type" value="Genomic_DNA"/>
</dbReference>